<dbReference type="GO" id="GO:0005245">
    <property type="term" value="F:voltage-gated calcium channel activity"/>
    <property type="evidence" value="ECO:0007669"/>
    <property type="project" value="TreeGrafter"/>
</dbReference>
<proteinExistence type="predicted"/>
<dbReference type="Proteomes" id="UP001249851">
    <property type="component" value="Unassembled WGS sequence"/>
</dbReference>
<gene>
    <name evidence="1" type="ORF">P5673_000348</name>
</gene>
<reference evidence="1" key="2">
    <citation type="journal article" date="2023" name="Science">
        <title>Genomic signatures of disease resistance in endangered staghorn corals.</title>
        <authorList>
            <person name="Vollmer S.V."/>
            <person name="Selwyn J.D."/>
            <person name="Despard B.A."/>
            <person name="Roesel C.L."/>
        </authorList>
    </citation>
    <scope>NUCLEOTIDE SEQUENCE</scope>
    <source>
        <strain evidence="1">K2</strain>
    </source>
</reference>
<dbReference type="InterPro" id="IPR051173">
    <property type="entry name" value="Ca_channel_alpha-2/delta"/>
</dbReference>
<dbReference type="AlphaFoldDB" id="A0AAD9R6Z0"/>
<organism evidence="1 2">
    <name type="scientific">Acropora cervicornis</name>
    <name type="common">Staghorn coral</name>
    <dbReference type="NCBI Taxonomy" id="6130"/>
    <lineage>
        <taxon>Eukaryota</taxon>
        <taxon>Metazoa</taxon>
        <taxon>Cnidaria</taxon>
        <taxon>Anthozoa</taxon>
        <taxon>Hexacorallia</taxon>
        <taxon>Scleractinia</taxon>
        <taxon>Astrocoeniina</taxon>
        <taxon>Acroporidae</taxon>
        <taxon>Acropora</taxon>
    </lineage>
</organism>
<accession>A0AAD9R6Z0</accession>
<sequence length="541" mass="60647">LVDDPIFIPISTLEQRNGKPVEFNTVAQAMIEGKNGSLKIENAIRSIPKGDFQDGVMLVTLPSTYYYSSIKDSEYVFAFNLADSDKLYRRPASPPPGKMTPVFGDLYAGLNVQYNQPLFPDVYVTYEASTVMLSAKTYCHPNDFLFRENSTDIAITAHRFLNGQGGDSIGCPHGQLRASVRPDVLITSLIEETWKNRSSEILKDVSWTYVGTQSGVFRSYPGHRARKNFDPTKHGQCISGKCRVYSGNDSFCAGDRVEAVTALDILYNDFHRRVYDLLKSSKNNRSCGMNYTCPDGEHICETRCYLVDNLANLVTDPDFLLVSTKDAREYERVSLGRKEGDIMKLLVAKYKLFVPNQRVDFQGICSVSPYAPKVTLEGIVRTPEQEDDYYKNRGPVPPFRNEYGCIQDVVGYTTDDSVLDPDGVIADSVDGPCRSGNFFLSALPKTNLYLLVVENWSEYRQSLFYNFNCHISNRVYDAGAFRIVNGTCAHIETETSLRKKEKCPALKNVQMKCSYNAANSLITGRVFQWAIGAIIIALSLT</sequence>
<dbReference type="GO" id="GO:0005891">
    <property type="term" value="C:voltage-gated calcium channel complex"/>
    <property type="evidence" value="ECO:0007669"/>
    <property type="project" value="TreeGrafter"/>
</dbReference>
<dbReference type="PANTHER" id="PTHR10166">
    <property type="entry name" value="VOLTAGE-DEPENDENT CALCIUM CHANNEL SUBUNIT ALPHA-2/DELTA-RELATED"/>
    <property type="match status" value="1"/>
</dbReference>
<feature type="non-terminal residue" evidence="1">
    <location>
        <position position="541"/>
    </location>
</feature>
<keyword evidence="2" id="KW-1185">Reference proteome</keyword>
<evidence type="ECO:0000313" key="1">
    <source>
        <dbReference type="EMBL" id="KAK2574211.1"/>
    </source>
</evidence>
<dbReference type="EMBL" id="JARQWQ010000001">
    <property type="protein sequence ID" value="KAK2574211.1"/>
    <property type="molecule type" value="Genomic_DNA"/>
</dbReference>
<evidence type="ECO:0000313" key="2">
    <source>
        <dbReference type="Proteomes" id="UP001249851"/>
    </source>
</evidence>
<comment type="caution">
    <text evidence="1">The sequence shown here is derived from an EMBL/GenBank/DDBJ whole genome shotgun (WGS) entry which is preliminary data.</text>
</comment>
<protein>
    <submittedName>
        <fullName evidence="1">Uncharacterized protein</fullName>
    </submittedName>
</protein>
<dbReference type="PANTHER" id="PTHR10166:SF43">
    <property type="entry name" value="VWA N-TERMINAL DOMAIN-CONTAINING PROTEIN"/>
    <property type="match status" value="1"/>
</dbReference>
<name>A0AAD9R6Z0_ACRCE</name>
<reference evidence="1" key="1">
    <citation type="journal article" date="2023" name="G3 (Bethesda)">
        <title>Whole genome assembly and annotation of the endangered Caribbean coral Acropora cervicornis.</title>
        <authorList>
            <person name="Selwyn J.D."/>
            <person name="Vollmer S.V."/>
        </authorList>
    </citation>
    <scope>NUCLEOTIDE SEQUENCE</scope>
    <source>
        <strain evidence="1">K2</strain>
    </source>
</reference>